<proteinExistence type="predicted"/>
<feature type="region of interest" description="Disordered" evidence="1">
    <location>
        <begin position="31"/>
        <end position="61"/>
    </location>
</feature>
<comment type="caution">
    <text evidence="3">The sequence shown here is derived from an EMBL/GenBank/DDBJ whole genome shotgun (WGS) entry which is preliminary data.</text>
</comment>
<feature type="region of interest" description="Disordered" evidence="1">
    <location>
        <begin position="358"/>
        <end position="403"/>
    </location>
</feature>
<dbReference type="PANTHER" id="PTHR34449">
    <property type="entry name" value="RHO TERMINATION FACTOR"/>
    <property type="match status" value="1"/>
</dbReference>
<evidence type="ECO:0000259" key="2">
    <source>
        <dbReference type="Pfam" id="PF07498"/>
    </source>
</evidence>
<dbReference type="InterPro" id="IPR011112">
    <property type="entry name" value="Rho-like_N"/>
</dbReference>
<evidence type="ECO:0000313" key="3">
    <source>
        <dbReference type="EMBL" id="KAJ8465440.1"/>
    </source>
</evidence>
<dbReference type="Pfam" id="PF07498">
    <property type="entry name" value="Rho_N"/>
    <property type="match status" value="1"/>
</dbReference>
<dbReference type="GO" id="GO:0006353">
    <property type="term" value="P:DNA-templated transcription termination"/>
    <property type="evidence" value="ECO:0007669"/>
    <property type="project" value="InterPro"/>
</dbReference>
<dbReference type="AlphaFoldDB" id="A0AAV8Q979"/>
<dbReference type="Gene3D" id="1.10.720.10">
    <property type="match status" value="1"/>
</dbReference>
<feature type="region of interest" description="Disordered" evidence="1">
    <location>
        <begin position="162"/>
        <end position="200"/>
    </location>
</feature>
<dbReference type="EMBL" id="JAQQAF010000008">
    <property type="protein sequence ID" value="KAJ8465440.1"/>
    <property type="molecule type" value="Genomic_DNA"/>
</dbReference>
<sequence>MLQPVVGPGPAPHKKERLPLSQSCALLPLSGSHTASPLRNPRLLRGRRRGRLRQGGRGPPLHSATRFSLCLTRLDAAGVFCSRPFVTLLCDRLQLEKKATRMMTNGYVSADGKSFLLPGIPRSAILSSYSCHRGQQLLGGTKVIPSFGSTRTSVTCNASYNNYKRNPDFSRQPKGSLRGKKKQYQESEQSDNTEEMGFVSSKNGSLLSLSTNTRYQGAATSGRREREIVELFRKVQAQLRQRAAIKEEKKIEASRQGQSKKGTVGPLLKLLRRHPGDQKKTTSPEEEFSVDQVEGSNTFEDEQNINLFGPSDSKSEESDVRGPLPSSRPASNFRRKSPVPRMEFQPVLSAEEDIYSAEPVVLDVPDELSPDDQLDPSGSDETSEETIESSSTEASSDLGSMKLSELRDLARYRGVKRYSKLKKGELVEVLSA</sequence>
<dbReference type="PANTHER" id="PTHR34449:SF5">
    <property type="entry name" value="ATP BINDING _ ATPASE"/>
    <property type="match status" value="1"/>
</dbReference>
<protein>
    <recommendedName>
        <fullName evidence="2">Rho termination factor-like N-terminal domain-containing protein</fullName>
    </recommendedName>
</protein>
<feature type="compositionally biased region" description="Basic and acidic residues" evidence="1">
    <location>
        <begin position="274"/>
        <end position="283"/>
    </location>
</feature>
<feature type="compositionally biased region" description="Basic residues" evidence="1">
    <location>
        <begin position="42"/>
        <end position="54"/>
    </location>
</feature>
<feature type="region of interest" description="Disordered" evidence="1">
    <location>
        <begin position="248"/>
        <end position="341"/>
    </location>
</feature>
<gene>
    <name evidence="3" type="ORF">OPV22_027992</name>
</gene>
<accession>A0AAV8Q979</accession>
<keyword evidence="4" id="KW-1185">Reference proteome</keyword>
<dbReference type="Proteomes" id="UP001222027">
    <property type="component" value="Unassembled WGS sequence"/>
</dbReference>
<evidence type="ECO:0000256" key="1">
    <source>
        <dbReference type="SAM" id="MobiDB-lite"/>
    </source>
</evidence>
<feature type="compositionally biased region" description="Acidic residues" evidence="1">
    <location>
        <begin position="364"/>
        <end position="374"/>
    </location>
</feature>
<name>A0AAV8Q979_ENSVE</name>
<reference evidence="3 4" key="1">
    <citation type="submission" date="2022-12" db="EMBL/GenBank/DDBJ databases">
        <title>Chromosome-scale assembly of the Ensete ventricosum genome.</title>
        <authorList>
            <person name="Dussert Y."/>
            <person name="Stocks J."/>
            <person name="Wendawek A."/>
            <person name="Woldeyes F."/>
            <person name="Nichols R.A."/>
            <person name="Borrell J.S."/>
        </authorList>
    </citation>
    <scope>NUCLEOTIDE SEQUENCE [LARGE SCALE GENOMIC DNA]</scope>
    <source>
        <strain evidence="4">cv. Maze</strain>
        <tissue evidence="3">Seeds</tissue>
    </source>
</reference>
<organism evidence="3 4">
    <name type="scientific">Ensete ventricosum</name>
    <name type="common">Abyssinian banana</name>
    <name type="synonym">Musa ensete</name>
    <dbReference type="NCBI Taxonomy" id="4639"/>
    <lineage>
        <taxon>Eukaryota</taxon>
        <taxon>Viridiplantae</taxon>
        <taxon>Streptophyta</taxon>
        <taxon>Embryophyta</taxon>
        <taxon>Tracheophyta</taxon>
        <taxon>Spermatophyta</taxon>
        <taxon>Magnoliopsida</taxon>
        <taxon>Liliopsida</taxon>
        <taxon>Zingiberales</taxon>
        <taxon>Musaceae</taxon>
        <taxon>Ensete</taxon>
    </lineage>
</organism>
<feature type="domain" description="Rho termination factor-like N-terminal" evidence="2">
    <location>
        <begin position="397"/>
        <end position="428"/>
    </location>
</feature>
<evidence type="ECO:0000313" key="4">
    <source>
        <dbReference type="Proteomes" id="UP001222027"/>
    </source>
</evidence>